<evidence type="ECO:0000313" key="2">
    <source>
        <dbReference type="Proteomes" id="UP001162030"/>
    </source>
</evidence>
<gene>
    <name evidence="1" type="ORF">MSZNOR_1862</name>
</gene>
<proteinExistence type="predicted"/>
<evidence type="ECO:0000313" key="1">
    <source>
        <dbReference type="EMBL" id="CAI8815722.1"/>
    </source>
</evidence>
<dbReference type="EMBL" id="OX458333">
    <property type="protein sequence ID" value="CAI8815722.1"/>
    <property type="molecule type" value="Genomic_DNA"/>
</dbReference>
<name>A0ABM9I0T6_9GAMM</name>
<dbReference type="SUPFAM" id="SSF52540">
    <property type="entry name" value="P-loop containing nucleoside triphosphate hydrolases"/>
    <property type="match status" value="1"/>
</dbReference>
<keyword evidence="2" id="KW-1185">Reference proteome</keyword>
<accession>A0ABM9I0T6</accession>
<dbReference type="RefSeq" id="WP_026608684.1">
    <property type="nucleotide sequence ID" value="NZ_OX458333.1"/>
</dbReference>
<dbReference type="Proteomes" id="UP001162030">
    <property type="component" value="Chromosome"/>
</dbReference>
<dbReference type="InterPro" id="IPR027417">
    <property type="entry name" value="P-loop_NTPase"/>
</dbReference>
<dbReference type="Gene3D" id="3.40.50.300">
    <property type="entry name" value="P-loop containing nucleotide triphosphate hydrolases"/>
    <property type="match status" value="1"/>
</dbReference>
<organism evidence="1 2">
    <name type="scientific">Methylocaldum szegediense</name>
    <dbReference type="NCBI Taxonomy" id="73780"/>
    <lineage>
        <taxon>Bacteria</taxon>
        <taxon>Pseudomonadati</taxon>
        <taxon>Pseudomonadota</taxon>
        <taxon>Gammaproteobacteria</taxon>
        <taxon>Methylococcales</taxon>
        <taxon>Methylococcaceae</taxon>
        <taxon>Methylocaldum</taxon>
    </lineage>
</organism>
<reference evidence="1 2" key="1">
    <citation type="submission" date="2023-03" db="EMBL/GenBank/DDBJ databases">
        <authorList>
            <person name="Pearce D."/>
        </authorList>
    </citation>
    <scope>NUCLEOTIDE SEQUENCE [LARGE SCALE GENOMIC DNA]</scope>
    <source>
        <strain evidence="1">Msz</strain>
    </source>
</reference>
<protein>
    <recommendedName>
        <fullName evidence="3">ATPase</fullName>
    </recommendedName>
</protein>
<evidence type="ECO:0008006" key="3">
    <source>
        <dbReference type="Google" id="ProtNLM"/>
    </source>
</evidence>
<sequence>MRMSPEAFFEWETKRITLLGMSGVGKTTLANSLPKDTWFHYSGDYRIGTRYLDEPILDNIKRQAMDVPFLRDLLRSDSIYIRSNITVNNLAPVSTFLGKIGDPAKGGLTLAEFKRRQALHRQAEIAAMRDVPAFIEKAQSIYGYKHFINDAGGSVSELDDPETIRTLAEHTIILYIRTTPELEHVLIERAQREPKPLYYREEFLDQQLAEFMAERGYSAVEEIPPDDFVSWVFPRLFRARLPNYEAIADEYGYTVDADEVAGVRNEDDFIRLVMNALAR</sequence>